<organism evidence="1 2">
    <name type="scientific">Campylobacter coli</name>
    <dbReference type="NCBI Taxonomy" id="195"/>
    <lineage>
        <taxon>Bacteria</taxon>
        <taxon>Pseudomonadati</taxon>
        <taxon>Campylobacterota</taxon>
        <taxon>Epsilonproteobacteria</taxon>
        <taxon>Campylobacterales</taxon>
        <taxon>Campylobacteraceae</taxon>
        <taxon>Campylobacter</taxon>
    </lineage>
</organism>
<dbReference type="Proteomes" id="UP000328122">
    <property type="component" value="Unassembled WGS sequence"/>
</dbReference>
<name>A0A8S8E2G7_CAMCO</name>
<comment type="caution">
    <text evidence="1">The sequence shown here is derived from an EMBL/GenBank/DDBJ whole genome shotgun (WGS) entry which is preliminary data.</text>
</comment>
<evidence type="ECO:0000313" key="2">
    <source>
        <dbReference type="Proteomes" id="UP000328122"/>
    </source>
</evidence>
<sequence length="238" mass="28543">MKKICIFGSCVSRDIFEYDEQKNFELIGYYARSSFASLSSNAMIEQDVLDNIQSSFQRRMVLQDMNKSFIDNIKRSDFDFLLIDFIDDRFHFYKISKNSVVTVSNEYKKAKGKLYSSNMIYSKSQEHIDLWNKGIEKIYDDLYFIQDKIILNKVYWSDVFYNGDKFLINQEELISNNNFLKERYDAFFKFFPKIKYIEYPKDMLVLDHEHKWGGAPMHYYSDVYKYALNEIGLIEKEN</sequence>
<dbReference type="EMBL" id="AACDUM020000007">
    <property type="protein sequence ID" value="EGI5162250.1"/>
    <property type="molecule type" value="Genomic_DNA"/>
</dbReference>
<dbReference type="InterPro" id="IPR046237">
    <property type="entry name" value="DUF6270"/>
</dbReference>
<evidence type="ECO:0000313" key="1">
    <source>
        <dbReference type="EMBL" id="EGI5162250.1"/>
    </source>
</evidence>
<gene>
    <name evidence="1" type="ORF">CO830_06815</name>
</gene>
<accession>A0A8S8E2G7</accession>
<reference evidence="1 2" key="1">
    <citation type="submission" date="2019-12" db="EMBL/GenBank/DDBJ databases">
        <authorList>
            <consortium name="PulseNet: The National Subtyping Network for Foodborne Disease Surveillance"/>
            <person name="Tarr C.L."/>
            <person name="Trees E."/>
            <person name="Katz L.S."/>
            <person name="Carleton-Romer H.A."/>
            <person name="Stroika S."/>
            <person name="Kucerova Z."/>
            <person name="Roache K.F."/>
            <person name="Sabol A.L."/>
            <person name="Besser J."/>
            <person name="Gerner-Smidt P."/>
        </authorList>
    </citation>
    <scope>NUCLEOTIDE SEQUENCE [LARGE SCALE GENOMIC DNA]</scope>
    <source>
        <strain evidence="1 2">PNUSAC002792</strain>
    </source>
</reference>
<dbReference type="Pfam" id="PF19786">
    <property type="entry name" value="DUF6270"/>
    <property type="match status" value="1"/>
</dbReference>
<dbReference type="AlphaFoldDB" id="A0A8S8E2G7"/>
<protein>
    <submittedName>
        <fullName evidence="1">Uncharacterized protein</fullName>
    </submittedName>
</protein>
<proteinExistence type="predicted"/>